<accession>A0ABQ6MG34</accession>
<feature type="non-terminal residue" evidence="2">
    <location>
        <position position="645"/>
    </location>
</feature>
<evidence type="ECO:0000256" key="1">
    <source>
        <dbReference type="SAM" id="MobiDB-lite"/>
    </source>
</evidence>
<sequence>MSARQLRALREAELAASLAAASPDGASEASESSEEEEEPARPAKGFADLLGSSSEEEDSDEEASSAASSGSSGARPPPAPLAAPAAPPPAPPPSPPPSLDSLLSQFSAEDAAAPPTRASPVYSCPADLPAYQALVLGSFRPEFSTTVRGGRYYAAAPPERKGAYCGYRRRVNYEFALEHQFGDYPAAPPPLKTEPTVSSPAAALPASRTGLVRPAPSSLPSFCPPASYSSPPDPSYASFLPLVHGDPLFLFRHLSYSPFHLPSLLDALAVVSKFPLSRDPLPGSPHSALVSLLLRLVLAFELAPPAPPPDNPVPALPIYAGALSSLLTHALKTFPPSHAYPYYLLRRSLPLLHAGSLPTAAPLLWLCHSLSCRSVGPGADLWLLEYLHAFHSLPGSPAPPPLAATAALCAWRVAERRRRAALGLEKGAPDLTHPCAEAPGPLLLAAAARFPALLGAVLPGARRWLPEREVGVGETAAVFQRLCGAAWEGTAFGRWCEGELERAAGEPRALPADEPAGVLREYAGVRLAAFDLAKVEQPVVQDEDCPFGEGEGLDWMRRACGKVDPRYVRGEDAEKRQFLGWMKRSLKEAGRERKRGEDARREAADAVRDALGGLGGAGGADVDLDDPAVQVLLRSFLPWARVDAA</sequence>
<feature type="compositionally biased region" description="Acidic residues" evidence="1">
    <location>
        <begin position="54"/>
        <end position="63"/>
    </location>
</feature>
<gene>
    <name evidence="2" type="ORF">TeGR_g1522</name>
</gene>
<feature type="compositionally biased region" description="Low complexity" evidence="1">
    <location>
        <begin position="64"/>
        <end position="74"/>
    </location>
</feature>
<evidence type="ECO:0000313" key="3">
    <source>
        <dbReference type="Proteomes" id="UP001165060"/>
    </source>
</evidence>
<evidence type="ECO:0000313" key="2">
    <source>
        <dbReference type="EMBL" id="GMI25445.1"/>
    </source>
</evidence>
<dbReference type="EMBL" id="BRYB01004085">
    <property type="protein sequence ID" value="GMI25445.1"/>
    <property type="molecule type" value="Genomic_DNA"/>
</dbReference>
<feature type="region of interest" description="Disordered" evidence="1">
    <location>
        <begin position="15"/>
        <end position="102"/>
    </location>
</feature>
<feature type="compositionally biased region" description="Pro residues" evidence="1">
    <location>
        <begin position="75"/>
        <end position="98"/>
    </location>
</feature>
<dbReference type="Proteomes" id="UP001165060">
    <property type="component" value="Unassembled WGS sequence"/>
</dbReference>
<comment type="caution">
    <text evidence="2">The sequence shown here is derived from an EMBL/GenBank/DDBJ whole genome shotgun (WGS) entry which is preliminary data.</text>
</comment>
<proteinExistence type="predicted"/>
<organism evidence="2 3">
    <name type="scientific">Tetraparma gracilis</name>
    <dbReference type="NCBI Taxonomy" id="2962635"/>
    <lineage>
        <taxon>Eukaryota</taxon>
        <taxon>Sar</taxon>
        <taxon>Stramenopiles</taxon>
        <taxon>Ochrophyta</taxon>
        <taxon>Bolidophyceae</taxon>
        <taxon>Parmales</taxon>
        <taxon>Triparmaceae</taxon>
        <taxon>Tetraparma</taxon>
    </lineage>
</organism>
<name>A0ABQ6MG34_9STRA</name>
<reference evidence="2 3" key="1">
    <citation type="journal article" date="2023" name="Commun. Biol.">
        <title>Genome analysis of Parmales, the sister group of diatoms, reveals the evolutionary specialization of diatoms from phago-mixotrophs to photoautotrophs.</title>
        <authorList>
            <person name="Ban H."/>
            <person name="Sato S."/>
            <person name="Yoshikawa S."/>
            <person name="Yamada K."/>
            <person name="Nakamura Y."/>
            <person name="Ichinomiya M."/>
            <person name="Sato N."/>
            <person name="Blanc-Mathieu R."/>
            <person name="Endo H."/>
            <person name="Kuwata A."/>
            <person name="Ogata H."/>
        </authorList>
    </citation>
    <scope>NUCLEOTIDE SEQUENCE [LARGE SCALE GENOMIC DNA]</scope>
</reference>
<protein>
    <submittedName>
        <fullName evidence="2">Uncharacterized protein</fullName>
    </submittedName>
</protein>
<keyword evidence="3" id="KW-1185">Reference proteome</keyword>
<feature type="compositionally biased region" description="Low complexity" evidence="1">
    <location>
        <begin position="15"/>
        <end position="30"/>
    </location>
</feature>